<feature type="transmembrane region" description="Helical" evidence="1">
    <location>
        <begin position="118"/>
        <end position="134"/>
    </location>
</feature>
<keyword evidence="1" id="KW-0812">Transmembrane</keyword>
<dbReference type="Proteomes" id="UP000214646">
    <property type="component" value="Unassembled WGS sequence"/>
</dbReference>
<dbReference type="PANTHER" id="PTHR31061:SF24">
    <property type="entry name" value="LD22376P"/>
    <property type="match status" value="1"/>
</dbReference>
<organism evidence="2 3">
    <name type="scientific">Fimbriiglobus ruber</name>
    <dbReference type="NCBI Taxonomy" id="1908690"/>
    <lineage>
        <taxon>Bacteria</taxon>
        <taxon>Pseudomonadati</taxon>
        <taxon>Planctomycetota</taxon>
        <taxon>Planctomycetia</taxon>
        <taxon>Gemmatales</taxon>
        <taxon>Gemmataceae</taxon>
        <taxon>Fimbriiglobus</taxon>
    </lineage>
</organism>
<feature type="transmembrane region" description="Helical" evidence="1">
    <location>
        <begin position="89"/>
        <end position="106"/>
    </location>
</feature>
<comment type="caution">
    <text evidence="2">The sequence shown here is derived from an EMBL/GenBank/DDBJ whole genome shotgun (WGS) entry which is preliminary data.</text>
</comment>
<evidence type="ECO:0000313" key="2">
    <source>
        <dbReference type="EMBL" id="OWK40452.1"/>
    </source>
</evidence>
<keyword evidence="3" id="KW-1185">Reference proteome</keyword>
<dbReference type="EMBL" id="NIDE01000008">
    <property type="protein sequence ID" value="OWK40452.1"/>
    <property type="molecule type" value="Genomic_DNA"/>
</dbReference>
<gene>
    <name evidence="2" type="ORF">FRUB_05371</name>
</gene>
<sequence length="385" mass="42410">MVSIDAYRGTVMFLLLAEALRLAAVAKALPESGLWKFLAYHQSHVEWVGCALHDMIQPSFSFLVGVALPFSIAARTARGQSRLWMTLHAFWRALILVALGIFLRSMGKPQTNYTFEDTLTQIGLGYGFLFLLGLAPTPARWIALAVILVGYWAAFAAYPLPGPDFDWKAAGVAADWSHHLSGFAAHWNKNTNAAWAFDQWFLNLFPRKEPFLHNSGGYATLSFIPTLGTMILGLIAGDVLRSARSGVGKVLWLVVAGVVALAAGWALGEFGICPVVKRIWTPSWVLFSGGICLIALGLYYGIVDGAGCRTWAFPLAVVGANSIAAYCMEWFVTPFATTALLRHLGSTPFRYFGPEYEPFVIGCGVVAIEWLVLFWMYRRKLFLKI</sequence>
<keyword evidence="1" id="KW-0472">Membrane</keyword>
<name>A0A225DG43_9BACT</name>
<keyword evidence="1" id="KW-1133">Transmembrane helix</keyword>
<dbReference type="PANTHER" id="PTHR31061">
    <property type="entry name" value="LD22376P"/>
    <property type="match status" value="1"/>
</dbReference>
<evidence type="ECO:0000313" key="3">
    <source>
        <dbReference type="Proteomes" id="UP000214646"/>
    </source>
</evidence>
<protein>
    <submittedName>
        <fullName evidence="2">N-acetylglucosamine related transporter, NagX</fullName>
    </submittedName>
</protein>
<feature type="transmembrane region" description="Helical" evidence="1">
    <location>
        <begin position="312"/>
        <end position="336"/>
    </location>
</feature>
<evidence type="ECO:0000256" key="1">
    <source>
        <dbReference type="SAM" id="Phobius"/>
    </source>
</evidence>
<dbReference type="AlphaFoldDB" id="A0A225DG43"/>
<accession>A0A225DG43</accession>
<feature type="transmembrane region" description="Helical" evidence="1">
    <location>
        <begin position="356"/>
        <end position="377"/>
    </location>
</feature>
<reference evidence="3" key="1">
    <citation type="submission" date="2017-06" db="EMBL/GenBank/DDBJ databases">
        <title>Genome analysis of Fimbriiglobus ruber SP5, the first member of the order Planctomycetales with confirmed chitinolytic capability.</title>
        <authorList>
            <person name="Ravin N.V."/>
            <person name="Rakitin A.L."/>
            <person name="Ivanova A.A."/>
            <person name="Beletsky A.V."/>
            <person name="Kulichevskaya I.S."/>
            <person name="Mardanov A.V."/>
            <person name="Dedysh S.N."/>
        </authorList>
    </citation>
    <scope>NUCLEOTIDE SEQUENCE [LARGE SCALE GENOMIC DNA]</scope>
    <source>
        <strain evidence="3">SP5</strain>
    </source>
</reference>
<proteinExistence type="predicted"/>
<feature type="transmembrane region" description="Helical" evidence="1">
    <location>
        <begin position="279"/>
        <end position="300"/>
    </location>
</feature>
<feature type="transmembrane region" description="Helical" evidence="1">
    <location>
        <begin position="216"/>
        <end position="237"/>
    </location>
</feature>
<feature type="transmembrane region" description="Helical" evidence="1">
    <location>
        <begin position="141"/>
        <end position="160"/>
    </location>
</feature>
<feature type="transmembrane region" description="Helical" evidence="1">
    <location>
        <begin position="59"/>
        <end position="77"/>
    </location>
</feature>
<feature type="transmembrane region" description="Helical" evidence="1">
    <location>
        <begin position="249"/>
        <end position="267"/>
    </location>
</feature>